<keyword evidence="2" id="KW-1185">Reference proteome</keyword>
<dbReference type="Proteomes" id="UP000183967">
    <property type="component" value="Unassembled WGS sequence"/>
</dbReference>
<reference evidence="2" key="1">
    <citation type="submission" date="2016-11" db="EMBL/GenBank/DDBJ databases">
        <authorList>
            <person name="Varghese N."/>
            <person name="Submissions S."/>
        </authorList>
    </citation>
    <scope>NUCLEOTIDE SEQUENCE [LARGE SCALE GENOMIC DNA]</scope>
    <source>
        <strain evidence="2">DSM 13643</strain>
    </source>
</reference>
<dbReference type="RefSeq" id="WP_073196916.1">
    <property type="nucleotide sequence ID" value="NZ_FQXO01000046.1"/>
</dbReference>
<sequence length="288" mass="33219">MRSRVKGKVLRSKKSRDIGLRIKKLRAKFSLFMIFIILITSIFVGTSPIEVRAANSSMYVKPVLKDAQGNEYVVDWTNATTDNIMAVAMYDKNKDTSDNLVPVKVVRKDNPNLKYWAYIDISPFDFDEQITNRIGTFKLNGFILADRGLVVYGLPTDVDNNDYREDRYRYLGFDINGQPYSNIDFPNDVSSGLHPKDKHWIYRPWEDDRVISSRNGIDSPSIYYRTQKDQAKQWLSTMVWQDPSTGEVTRAVDDGYTPDELLETFHIQSPPSKYTNGTARGWHDTYVN</sequence>
<name>A0A1M5V0T2_9FIRM</name>
<evidence type="ECO:0000313" key="1">
    <source>
        <dbReference type="EMBL" id="SHH68851.1"/>
    </source>
</evidence>
<dbReference type="OrthoDB" id="2657408at2"/>
<dbReference type="NCBIfam" id="NF047340">
    <property type="entry name" value="Athe_2463_dom"/>
    <property type="match status" value="1"/>
</dbReference>
<dbReference type="AlphaFoldDB" id="A0A1M5V0T2"/>
<protein>
    <submittedName>
        <fullName evidence="1">Uncharacterized protein</fullName>
    </submittedName>
</protein>
<gene>
    <name evidence="1" type="ORF">SAMN02745135_01680</name>
</gene>
<proteinExistence type="predicted"/>
<evidence type="ECO:0000313" key="2">
    <source>
        <dbReference type="Proteomes" id="UP000183967"/>
    </source>
</evidence>
<organism evidence="1 2">
    <name type="scientific">Caloranaerobacter azorensis DSM 13643</name>
    <dbReference type="NCBI Taxonomy" id="1121264"/>
    <lineage>
        <taxon>Bacteria</taxon>
        <taxon>Bacillati</taxon>
        <taxon>Bacillota</taxon>
        <taxon>Tissierellia</taxon>
        <taxon>Tissierellales</taxon>
        <taxon>Thermohalobacteraceae</taxon>
        <taxon>Caloranaerobacter</taxon>
    </lineage>
</organism>
<dbReference type="EMBL" id="FQXO01000046">
    <property type="protein sequence ID" value="SHH68851.1"/>
    <property type="molecule type" value="Genomic_DNA"/>
</dbReference>
<accession>A0A1M5V0T2</accession>